<name>A0ABV8NUM7_9BURK</name>
<protein>
    <submittedName>
        <fullName evidence="1">Uncharacterized protein</fullName>
    </submittedName>
</protein>
<evidence type="ECO:0000313" key="2">
    <source>
        <dbReference type="Proteomes" id="UP001595848"/>
    </source>
</evidence>
<sequence length="65" mass="7176">MSDTQLWAILIEEPDDLYAMPSLKDAQAHINILRPSLEKLGLSSKVVPWPHSAESHAQNLTSSPP</sequence>
<evidence type="ECO:0000313" key="1">
    <source>
        <dbReference type="EMBL" id="MFC4200675.1"/>
    </source>
</evidence>
<comment type="caution">
    <text evidence="1">The sequence shown here is derived from an EMBL/GenBank/DDBJ whole genome shotgun (WGS) entry which is preliminary data.</text>
</comment>
<dbReference type="RefSeq" id="WP_217964089.1">
    <property type="nucleotide sequence ID" value="NZ_JAHTBN010000003.1"/>
</dbReference>
<reference evidence="2" key="1">
    <citation type="journal article" date="2019" name="Int. J. Syst. Evol. Microbiol.">
        <title>The Global Catalogue of Microorganisms (GCM) 10K type strain sequencing project: providing services to taxonomists for standard genome sequencing and annotation.</title>
        <authorList>
            <consortium name="The Broad Institute Genomics Platform"/>
            <consortium name="The Broad Institute Genome Sequencing Center for Infectious Disease"/>
            <person name="Wu L."/>
            <person name="Ma J."/>
        </authorList>
    </citation>
    <scope>NUCLEOTIDE SEQUENCE [LARGE SCALE GENOMIC DNA]</scope>
    <source>
        <strain evidence="2">LMG 24813</strain>
    </source>
</reference>
<dbReference type="Proteomes" id="UP001595848">
    <property type="component" value="Unassembled WGS sequence"/>
</dbReference>
<gene>
    <name evidence="1" type="ORF">ACFOY1_06900</name>
</gene>
<dbReference type="EMBL" id="JBHSBV010000002">
    <property type="protein sequence ID" value="MFC4200675.1"/>
    <property type="molecule type" value="Genomic_DNA"/>
</dbReference>
<proteinExistence type="predicted"/>
<keyword evidence="2" id="KW-1185">Reference proteome</keyword>
<accession>A0ABV8NUM7</accession>
<organism evidence="1 2">
    <name type="scientific">Candidimonas humi</name>
    <dbReference type="NCBI Taxonomy" id="683355"/>
    <lineage>
        <taxon>Bacteria</taxon>
        <taxon>Pseudomonadati</taxon>
        <taxon>Pseudomonadota</taxon>
        <taxon>Betaproteobacteria</taxon>
        <taxon>Burkholderiales</taxon>
        <taxon>Alcaligenaceae</taxon>
        <taxon>Candidimonas</taxon>
    </lineage>
</organism>